<gene>
    <name evidence="5" type="ORF">HBH26_16940</name>
</gene>
<keyword evidence="2" id="KW-0238">DNA-binding</keyword>
<dbReference type="RefSeq" id="WP_168135827.1">
    <property type="nucleotide sequence ID" value="NZ_JAAVJH010000015.1"/>
</dbReference>
<evidence type="ECO:0000256" key="3">
    <source>
        <dbReference type="ARBA" id="ARBA00023163"/>
    </source>
</evidence>
<evidence type="ECO:0000256" key="1">
    <source>
        <dbReference type="ARBA" id="ARBA00023015"/>
    </source>
</evidence>
<dbReference type="Pfam" id="PF13560">
    <property type="entry name" value="HTH_31"/>
    <property type="match status" value="1"/>
</dbReference>
<name>A0ABX1CQT1_9SPHN</name>
<sequence length="79" mass="8477">MKSELQIEVGRRIRARREAAGVSQEEFARRTGLGRSFFGRIERGAQNVSLETLARIAVALPVDLGELLAGLPAAEAGAD</sequence>
<dbReference type="InterPro" id="IPR001387">
    <property type="entry name" value="Cro/C1-type_HTH"/>
</dbReference>
<dbReference type="PROSITE" id="PS50943">
    <property type="entry name" value="HTH_CROC1"/>
    <property type="match status" value="1"/>
</dbReference>
<dbReference type="Proteomes" id="UP000732399">
    <property type="component" value="Unassembled WGS sequence"/>
</dbReference>
<accession>A0ABX1CQT1</accession>
<protein>
    <submittedName>
        <fullName evidence="5">Helix-turn-helix transcriptional regulator</fullName>
    </submittedName>
</protein>
<comment type="caution">
    <text evidence="5">The sequence shown here is derived from an EMBL/GenBank/DDBJ whole genome shotgun (WGS) entry which is preliminary data.</text>
</comment>
<dbReference type="Gene3D" id="1.10.260.40">
    <property type="entry name" value="lambda repressor-like DNA-binding domains"/>
    <property type="match status" value="1"/>
</dbReference>
<evidence type="ECO:0000313" key="5">
    <source>
        <dbReference type="EMBL" id="NJR80269.1"/>
    </source>
</evidence>
<dbReference type="EMBL" id="JAAVJH010000015">
    <property type="protein sequence ID" value="NJR80269.1"/>
    <property type="molecule type" value="Genomic_DNA"/>
</dbReference>
<dbReference type="InterPro" id="IPR010982">
    <property type="entry name" value="Lambda_DNA-bd_dom_sf"/>
</dbReference>
<organism evidence="5 6">
    <name type="scientific">Sphingomonas corticis</name>
    <dbReference type="NCBI Taxonomy" id="2722791"/>
    <lineage>
        <taxon>Bacteria</taxon>
        <taxon>Pseudomonadati</taxon>
        <taxon>Pseudomonadota</taxon>
        <taxon>Alphaproteobacteria</taxon>
        <taxon>Sphingomonadales</taxon>
        <taxon>Sphingomonadaceae</taxon>
        <taxon>Sphingomonas</taxon>
    </lineage>
</organism>
<dbReference type="SMART" id="SM00530">
    <property type="entry name" value="HTH_XRE"/>
    <property type="match status" value="1"/>
</dbReference>
<evidence type="ECO:0000313" key="6">
    <source>
        <dbReference type="Proteomes" id="UP000732399"/>
    </source>
</evidence>
<dbReference type="CDD" id="cd00093">
    <property type="entry name" value="HTH_XRE"/>
    <property type="match status" value="1"/>
</dbReference>
<dbReference type="SUPFAM" id="SSF47413">
    <property type="entry name" value="lambda repressor-like DNA-binding domains"/>
    <property type="match status" value="1"/>
</dbReference>
<dbReference type="PANTHER" id="PTHR46797:SF23">
    <property type="entry name" value="HTH-TYPE TRANSCRIPTIONAL REGULATOR SUTR"/>
    <property type="match status" value="1"/>
</dbReference>
<keyword evidence="3" id="KW-0804">Transcription</keyword>
<evidence type="ECO:0000256" key="2">
    <source>
        <dbReference type="ARBA" id="ARBA00023125"/>
    </source>
</evidence>
<keyword evidence="6" id="KW-1185">Reference proteome</keyword>
<evidence type="ECO:0000259" key="4">
    <source>
        <dbReference type="PROSITE" id="PS50943"/>
    </source>
</evidence>
<proteinExistence type="predicted"/>
<feature type="domain" description="HTH cro/C1-type" evidence="4">
    <location>
        <begin position="13"/>
        <end position="67"/>
    </location>
</feature>
<reference evidence="5 6" key="1">
    <citation type="submission" date="2020-03" db="EMBL/GenBank/DDBJ databases">
        <authorList>
            <person name="Wang L."/>
            <person name="He N."/>
            <person name="Li Y."/>
            <person name="Fang Y."/>
            <person name="Zhang F."/>
        </authorList>
    </citation>
    <scope>NUCLEOTIDE SEQUENCE [LARGE SCALE GENOMIC DNA]</scope>
    <source>
        <strain evidence="5 6">36D10-4-7</strain>
    </source>
</reference>
<keyword evidence="1" id="KW-0805">Transcription regulation</keyword>
<dbReference type="PANTHER" id="PTHR46797">
    <property type="entry name" value="HTH-TYPE TRANSCRIPTIONAL REGULATOR"/>
    <property type="match status" value="1"/>
</dbReference>
<dbReference type="InterPro" id="IPR050807">
    <property type="entry name" value="TransReg_Diox_bact_type"/>
</dbReference>